<dbReference type="InterPro" id="IPR003018">
    <property type="entry name" value="GAF"/>
</dbReference>
<evidence type="ECO:0000256" key="1">
    <source>
        <dbReference type="ARBA" id="ARBA00023224"/>
    </source>
</evidence>
<dbReference type="InterPro" id="IPR003660">
    <property type="entry name" value="HAMP_dom"/>
</dbReference>
<name>A0A563VPY0_9CYAN</name>
<evidence type="ECO:0000313" key="9">
    <source>
        <dbReference type="EMBL" id="VEP13415.1"/>
    </source>
</evidence>
<dbReference type="InterPro" id="IPR016132">
    <property type="entry name" value="Phyto_chromo_attachment"/>
</dbReference>
<dbReference type="OrthoDB" id="419276at2"/>
<dbReference type="Gene3D" id="3.30.450.40">
    <property type="match status" value="5"/>
</dbReference>
<gene>
    <name evidence="9" type="ORF">H1P_20022</name>
</gene>
<dbReference type="InterPro" id="IPR004089">
    <property type="entry name" value="MCPsignal_dom"/>
</dbReference>
<proteinExistence type="inferred from homology"/>
<dbReference type="Proteomes" id="UP000320055">
    <property type="component" value="Unassembled WGS sequence"/>
</dbReference>
<feature type="compositionally biased region" description="Low complexity" evidence="5">
    <location>
        <begin position="1"/>
        <end position="19"/>
    </location>
</feature>
<keyword evidence="4" id="KW-0175">Coiled coil</keyword>
<dbReference type="PANTHER" id="PTHR32089">
    <property type="entry name" value="METHYL-ACCEPTING CHEMOTAXIS PROTEIN MCPB"/>
    <property type="match status" value="1"/>
</dbReference>
<feature type="domain" description="HAMP" evidence="8">
    <location>
        <begin position="1024"/>
        <end position="1057"/>
    </location>
</feature>
<feature type="domain" description="Phytochrome chromophore attachment site" evidence="6">
    <location>
        <begin position="621"/>
        <end position="783"/>
    </location>
</feature>
<dbReference type="GO" id="GO:0007165">
    <property type="term" value="P:signal transduction"/>
    <property type="evidence" value="ECO:0007669"/>
    <property type="project" value="UniProtKB-KW"/>
</dbReference>
<feature type="domain" description="Phytochrome chromophore attachment site" evidence="6">
    <location>
        <begin position="834"/>
        <end position="973"/>
    </location>
</feature>
<dbReference type="RefSeq" id="WP_144863040.1">
    <property type="nucleotide sequence ID" value="NZ_LR213767.1"/>
</dbReference>
<dbReference type="PROSITE" id="PS50111">
    <property type="entry name" value="CHEMOTAXIS_TRANSDUC_2"/>
    <property type="match status" value="1"/>
</dbReference>
<evidence type="ECO:0000256" key="3">
    <source>
        <dbReference type="PROSITE-ProRule" id="PRU00284"/>
    </source>
</evidence>
<feature type="domain" description="Methyl-accepting transducer" evidence="7">
    <location>
        <begin position="1062"/>
        <end position="1298"/>
    </location>
</feature>
<dbReference type="CDD" id="cd11386">
    <property type="entry name" value="MCP_signal"/>
    <property type="match status" value="1"/>
</dbReference>
<comment type="similarity">
    <text evidence="2">Belongs to the methyl-accepting chemotaxis (MCP) protein family.</text>
</comment>
<dbReference type="GO" id="GO:0016020">
    <property type="term" value="C:membrane"/>
    <property type="evidence" value="ECO:0007669"/>
    <property type="project" value="InterPro"/>
</dbReference>
<organism evidence="9 10">
    <name type="scientific">Hyella patelloides LEGE 07179</name>
    <dbReference type="NCBI Taxonomy" id="945734"/>
    <lineage>
        <taxon>Bacteria</taxon>
        <taxon>Bacillati</taxon>
        <taxon>Cyanobacteriota</taxon>
        <taxon>Cyanophyceae</taxon>
        <taxon>Pleurocapsales</taxon>
        <taxon>Hyellaceae</taxon>
        <taxon>Hyella</taxon>
    </lineage>
</organism>
<evidence type="ECO:0000313" key="10">
    <source>
        <dbReference type="Proteomes" id="UP000320055"/>
    </source>
</evidence>
<dbReference type="SUPFAM" id="SSF58104">
    <property type="entry name" value="Methyl-accepting chemotaxis protein (MCP) signaling domain"/>
    <property type="match status" value="1"/>
</dbReference>
<evidence type="ECO:0000259" key="8">
    <source>
        <dbReference type="PROSITE" id="PS50885"/>
    </source>
</evidence>
<sequence>MTSLFNSANKNNSSSSSDNGSREKSYVDRQVVKSALQSLAKDLGKIDSEEKNHFREKIAQIIKLTAAVDQQERLEKQTLWAIAEKLRLAENNVTLLNTTVKEVDQLLNTERVLLYAFSSDSKGIVVAEVVREGFTPTIGEELPSLCFGLSNAQSYQRSRVSAIANVRQADLSPYQLQLMERFQVSSSLAVPVLLPGKVWGLMVVQQCLKPRRWQDSELRLLERISTELAVQSQIEEVRVQLQGKLKAENALAKVIEKLRQPFDLEVVYKTATLEVRKLLEIERVCIYKFRSDYFGDFVAEAELAGFPRLVGSGWEDSYLQENQGGRFRKNEAFVCDDINHADLSDCHIEALQEFGVKSCAVVAIFQGQKLWGLLSAFQNTSARHWSDWEVQLLKRVAAQIGIGLEQAENINQLQTRSKDLEKLAKQEQAFNRVLEKLRQPFDLDSVYKTATLEVRKLLEIERVNIYKFRSDYFGDFVAEAELAGFPKLVGSGWEDSYLQENQGGRFRKNEAFVCDDINHADLSDCHIEALQEFGIKSCAVVAIFQGQKLWGLLSAFQSTSMRHWSESEVQLLKRVAAQIGIGLQQTASFEQVRAKNTQLAKIAEREKSLTRIIENLRQALNVQTSFRRTTQDLRSLLNCDRVAIYQFNPDFSGRFVAESFARGWESLMENQDKIPNLQESVSDCQGIKSMTKNSLKFSSDTFLQETQGGNFNDRQLLIREDIYQAGLTPCYIEVLEEYQAKAYAIAPIFLGEKLWGLLAAFHNSEPRHWETGELNALSQVGTQLGVALQQGQFVEKLQEQSEQISKLADQVIASARIIYELGQQSPTQLLDSDFLKSFLRLSVVEARRLFDTDRVTIYEFNSDWSGQFVVEDLGKEWKPLIGTPIEGVKDTYLEKTQGGRYAKNESLRVDNIYTQGYESCHIQILEKFEAKAYMLAPIFKGEQLWGLLAAYHNSEPRNWSENELRLLTQVAAQLGVVIQRAEYLQQLNLQQQQLAEAAEREKTDKERLQRETLSLLRTIEPSLQGDLTVKVPLWEDEVGTIADAYNTTLQTLRELVKQVKSSAEKVDQTCSNSKLAVGQLSYQAQKQSQDLRQALKELQQMVELIAQVAVNAQQVDKAVLDANRTVQAGDSVMKETVAGIAEIRETVAETAKKLKNLGESSQKIAKVVNLIDNFANQTNLLAINAAIEATRAGEYGRGFAVVADEIRTLAYQSANAGTEIERLVQEIRTETQSVTEAMELGIMQVVKGTELVNKTRQSLDEISSATNQISDRVQQITASTSTQTEQSQLMTKAMTDVADIAHKTSSNSVNIASLFEELLVTSEQLQTSVSKFKID</sequence>
<dbReference type="Gene3D" id="1.10.287.950">
    <property type="entry name" value="Methyl-accepting chemotaxis protein"/>
    <property type="match status" value="1"/>
</dbReference>
<feature type="domain" description="Phytochrome chromophore attachment site" evidence="6">
    <location>
        <begin position="91"/>
        <end position="227"/>
    </location>
</feature>
<dbReference type="InterPro" id="IPR029016">
    <property type="entry name" value="GAF-like_dom_sf"/>
</dbReference>
<dbReference type="Pfam" id="PF00015">
    <property type="entry name" value="MCPsignal"/>
    <property type="match status" value="1"/>
</dbReference>
<evidence type="ECO:0000256" key="4">
    <source>
        <dbReference type="SAM" id="Coils"/>
    </source>
</evidence>
<accession>A0A563VPY0</accession>
<feature type="domain" description="Phytochrome chromophore attachment site" evidence="6">
    <location>
        <begin position="442"/>
        <end position="578"/>
    </location>
</feature>
<keyword evidence="1 3" id="KW-0807">Transducer</keyword>
<dbReference type="PANTHER" id="PTHR32089:SF114">
    <property type="entry name" value="METHYL-ACCEPTING CHEMOTAXIS PROTEIN MCPB"/>
    <property type="match status" value="1"/>
</dbReference>
<dbReference type="PROSITE" id="PS50046">
    <property type="entry name" value="PHYTOCHROME_2"/>
    <property type="match status" value="5"/>
</dbReference>
<protein>
    <submittedName>
        <fullName evidence="9">Methyl-accepting chemotaxis protein</fullName>
    </submittedName>
</protein>
<evidence type="ECO:0000259" key="7">
    <source>
        <dbReference type="PROSITE" id="PS50111"/>
    </source>
</evidence>
<feature type="coiled-coil region" evidence="4">
    <location>
        <begin position="980"/>
        <end position="1011"/>
    </location>
</feature>
<evidence type="ECO:0000256" key="5">
    <source>
        <dbReference type="SAM" id="MobiDB-lite"/>
    </source>
</evidence>
<feature type="region of interest" description="Disordered" evidence="5">
    <location>
        <begin position="1"/>
        <end position="24"/>
    </location>
</feature>
<reference evidence="9 10" key="1">
    <citation type="submission" date="2019-01" db="EMBL/GenBank/DDBJ databases">
        <authorList>
            <person name="Brito A."/>
        </authorList>
    </citation>
    <scope>NUCLEOTIDE SEQUENCE [LARGE SCALE GENOMIC DNA]</scope>
    <source>
        <strain evidence="9">1</strain>
    </source>
</reference>
<keyword evidence="10" id="KW-1185">Reference proteome</keyword>
<dbReference type="EMBL" id="CAACVJ010000112">
    <property type="protein sequence ID" value="VEP13415.1"/>
    <property type="molecule type" value="Genomic_DNA"/>
</dbReference>
<dbReference type="SMART" id="SM00065">
    <property type="entry name" value="GAF"/>
    <property type="match status" value="5"/>
</dbReference>
<dbReference type="Pfam" id="PF01590">
    <property type="entry name" value="GAF"/>
    <property type="match status" value="5"/>
</dbReference>
<feature type="domain" description="Phytochrome chromophore attachment site" evidence="6">
    <location>
        <begin position="263"/>
        <end position="399"/>
    </location>
</feature>
<dbReference type="PROSITE" id="PS50885">
    <property type="entry name" value="HAMP"/>
    <property type="match status" value="1"/>
</dbReference>
<evidence type="ECO:0000256" key="2">
    <source>
        <dbReference type="ARBA" id="ARBA00029447"/>
    </source>
</evidence>
<dbReference type="SUPFAM" id="SSF55781">
    <property type="entry name" value="GAF domain-like"/>
    <property type="match status" value="5"/>
</dbReference>
<evidence type="ECO:0000259" key="6">
    <source>
        <dbReference type="PROSITE" id="PS50046"/>
    </source>
</evidence>
<dbReference type="SMART" id="SM00283">
    <property type="entry name" value="MA"/>
    <property type="match status" value="1"/>
</dbReference>